<dbReference type="InterPro" id="IPR016084">
    <property type="entry name" value="Haem_Oase-like_multi-hlx"/>
</dbReference>
<dbReference type="AlphaFoldDB" id="A0A518EKI8"/>
<organism evidence="1 2">
    <name type="scientific">Saltatorellus ferox</name>
    <dbReference type="NCBI Taxonomy" id="2528018"/>
    <lineage>
        <taxon>Bacteria</taxon>
        <taxon>Pseudomonadati</taxon>
        <taxon>Planctomycetota</taxon>
        <taxon>Planctomycetia</taxon>
        <taxon>Planctomycetia incertae sedis</taxon>
        <taxon>Saltatorellus</taxon>
    </lineage>
</organism>
<proteinExistence type="predicted"/>
<dbReference type="Proteomes" id="UP000320390">
    <property type="component" value="Chromosome"/>
</dbReference>
<gene>
    <name evidence="1" type="ORF">Poly30_01000</name>
</gene>
<dbReference type="InterPro" id="IPR016053">
    <property type="entry name" value="Haem_Oase-like"/>
</dbReference>
<evidence type="ECO:0000313" key="2">
    <source>
        <dbReference type="Proteomes" id="UP000320390"/>
    </source>
</evidence>
<dbReference type="CDD" id="cd19166">
    <property type="entry name" value="HemeO-bac"/>
    <property type="match status" value="1"/>
</dbReference>
<sequence>MTSPDTKHAAALPSTLLRATIAGEHTSIEQLAVARAMVEGTIERETYLTLLQHMLALHTVVESDVLPALPESIASPSMARVPALLRDLAALGGARKPMDAGSVDRIARFGSSLATETPLALLGVIYVLEGSRMGSMVLYEPLARALSIQPSPGAGLDYHMEGMGETPLRFRALKAQIDAALEDTGDATSAASVAGRTMALLHELYSSISRTMSNESTETAQAA</sequence>
<dbReference type="Pfam" id="PF01126">
    <property type="entry name" value="Heme_oxygenase"/>
    <property type="match status" value="1"/>
</dbReference>
<keyword evidence="2" id="KW-1185">Reference proteome</keyword>
<name>A0A518EKI8_9BACT</name>
<dbReference type="SUPFAM" id="SSF48613">
    <property type="entry name" value="Heme oxygenase-like"/>
    <property type="match status" value="1"/>
</dbReference>
<dbReference type="OrthoDB" id="114943at2"/>
<dbReference type="RefSeq" id="WP_145194063.1">
    <property type="nucleotide sequence ID" value="NZ_CP036434.1"/>
</dbReference>
<evidence type="ECO:0000313" key="1">
    <source>
        <dbReference type="EMBL" id="QDV04609.1"/>
    </source>
</evidence>
<reference evidence="1 2" key="1">
    <citation type="submission" date="2019-02" db="EMBL/GenBank/DDBJ databases">
        <title>Deep-cultivation of Planctomycetes and their phenomic and genomic characterization uncovers novel biology.</title>
        <authorList>
            <person name="Wiegand S."/>
            <person name="Jogler M."/>
            <person name="Boedeker C."/>
            <person name="Pinto D."/>
            <person name="Vollmers J."/>
            <person name="Rivas-Marin E."/>
            <person name="Kohn T."/>
            <person name="Peeters S.H."/>
            <person name="Heuer A."/>
            <person name="Rast P."/>
            <person name="Oberbeckmann S."/>
            <person name="Bunk B."/>
            <person name="Jeske O."/>
            <person name="Meyerdierks A."/>
            <person name="Storesund J.E."/>
            <person name="Kallscheuer N."/>
            <person name="Luecker S."/>
            <person name="Lage O.M."/>
            <person name="Pohl T."/>
            <person name="Merkel B.J."/>
            <person name="Hornburger P."/>
            <person name="Mueller R.-W."/>
            <person name="Bruemmer F."/>
            <person name="Labrenz M."/>
            <person name="Spormann A.M."/>
            <person name="Op den Camp H."/>
            <person name="Overmann J."/>
            <person name="Amann R."/>
            <person name="Jetten M.S.M."/>
            <person name="Mascher T."/>
            <person name="Medema M.H."/>
            <person name="Devos D.P."/>
            <person name="Kaster A.-K."/>
            <person name="Ovreas L."/>
            <person name="Rohde M."/>
            <person name="Galperin M.Y."/>
            <person name="Jogler C."/>
        </authorList>
    </citation>
    <scope>NUCLEOTIDE SEQUENCE [LARGE SCALE GENOMIC DNA]</scope>
    <source>
        <strain evidence="1 2">Poly30</strain>
    </source>
</reference>
<dbReference type="EMBL" id="CP036434">
    <property type="protein sequence ID" value="QDV04609.1"/>
    <property type="molecule type" value="Genomic_DNA"/>
</dbReference>
<dbReference type="GO" id="GO:0004392">
    <property type="term" value="F:heme oxygenase (decyclizing) activity"/>
    <property type="evidence" value="ECO:0007669"/>
    <property type="project" value="InterPro"/>
</dbReference>
<dbReference type="Gene3D" id="1.20.910.10">
    <property type="entry name" value="Heme oxygenase-like"/>
    <property type="match status" value="1"/>
</dbReference>
<accession>A0A518EKI8</accession>
<protein>
    <submittedName>
        <fullName evidence="1">Heme oxygenase</fullName>
    </submittedName>
</protein>
<dbReference type="GO" id="GO:0006788">
    <property type="term" value="P:heme oxidation"/>
    <property type="evidence" value="ECO:0007669"/>
    <property type="project" value="InterPro"/>
</dbReference>